<comment type="cofactor">
    <cofactor evidence="1">
        <name>[4Fe-4S] cluster</name>
        <dbReference type="ChEBI" id="CHEBI:49883"/>
    </cofactor>
</comment>
<keyword evidence="12" id="KW-0411">Iron-sulfur</keyword>
<dbReference type="InterPro" id="IPR058240">
    <property type="entry name" value="rSAM_sf"/>
</dbReference>
<name>A0A1Q9E394_SYMMI</name>
<dbReference type="Gene3D" id="3.50.30.30">
    <property type="match status" value="1"/>
</dbReference>
<dbReference type="InterPro" id="IPR013785">
    <property type="entry name" value="Aldolase_TIM"/>
</dbReference>
<evidence type="ECO:0000313" key="17">
    <source>
        <dbReference type="EMBL" id="OLQ01894.1"/>
    </source>
</evidence>
<dbReference type="InterPro" id="IPR010722">
    <property type="entry name" value="BATS_dom"/>
</dbReference>
<dbReference type="InterPro" id="IPR008977">
    <property type="entry name" value="PHM/PNGase_F_dom_sf"/>
</dbReference>
<dbReference type="EMBL" id="LSRX01000278">
    <property type="protein sequence ID" value="OLQ01894.1"/>
    <property type="molecule type" value="Genomic_DNA"/>
</dbReference>
<evidence type="ECO:0000256" key="1">
    <source>
        <dbReference type="ARBA" id="ARBA00001966"/>
    </source>
</evidence>
<comment type="pathway">
    <text evidence="2">Cofactor biosynthesis; biotin biosynthesis; biotin from 7,8-diaminononanoate: step 2/2.</text>
</comment>
<evidence type="ECO:0000256" key="2">
    <source>
        <dbReference type="ARBA" id="ARBA00004942"/>
    </source>
</evidence>
<dbReference type="GO" id="GO:0005739">
    <property type="term" value="C:mitochondrion"/>
    <property type="evidence" value="ECO:0007669"/>
    <property type="project" value="TreeGrafter"/>
</dbReference>
<dbReference type="SFLD" id="SFLDF00272">
    <property type="entry name" value="biotin_synthase"/>
    <property type="match status" value="1"/>
</dbReference>
<dbReference type="PANTHER" id="PTHR22976:SF2">
    <property type="entry name" value="BIOTIN SYNTHASE, MITOCHONDRIAL"/>
    <property type="match status" value="1"/>
</dbReference>
<dbReference type="SMART" id="SM01290">
    <property type="entry name" value="N-glycanase_N"/>
    <property type="match status" value="1"/>
</dbReference>
<feature type="domain" description="Radical SAM core" evidence="16">
    <location>
        <begin position="941"/>
        <end position="1165"/>
    </location>
</feature>
<dbReference type="GO" id="GO:0016715">
    <property type="term" value="F:oxidoreductase activity, acting on paired donors, with incorporation or reduction of molecular oxygen, reduced ascorbate as one donor, and incorporation of one atom of oxygen"/>
    <property type="evidence" value="ECO:0007669"/>
    <property type="project" value="InterPro"/>
</dbReference>
<keyword evidence="9" id="KW-0479">Metal-binding</keyword>
<comment type="caution">
    <text evidence="17">The sequence shown here is derived from an EMBL/GenBank/DDBJ whole genome shotgun (WGS) entry which is preliminary data.</text>
</comment>
<organism evidence="17 18">
    <name type="scientific">Symbiodinium microadriaticum</name>
    <name type="common">Dinoflagellate</name>
    <name type="synonym">Zooxanthella microadriatica</name>
    <dbReference type="NCBI Taxonomy" id="2951"/>
    <lineage>
        <taxon>Eukaryota</taxon>
        <taxon>Sar</taxon>
        <taxon>Alveolata</taxon>
        <taxon>Dinophyceae</taxon>
        <taxon>Suessiales</taxon>
        <taxon>Symbiodiniaceae</taxon>
        <taxon>Symbiodinium</taxon>
    </lineage>
</organism>
<dbReference type="InterPro" id="IPR002684">
    <property type="entry name" value="Biotin_synth/BioAB"/>
</dbReference>
<dbReference type="CDD" id="cd01335">
    <property type="entry name" value="Radical_SAM"/>
    <property type="match status" value="1"/>
</dbReference>
<dbReference type="SFLD" id="SFLDS00029">
    <property type="entry name" value="Radical_SAM"/>
    <property type="match status" value="1"/>
</dbReference>
<dbReference type="SUPFAM" id="SSF52025">
    <property type="entry name" value="PA domain"/>
    <property type="match status" value="1"/>
</dbReference>
<keyword evidence="18" id="KW-1185">Reference proteome</keyword>
<dbReference type="FunFam" id="3.20.20.70:FF:000011">
    <property type="entry name" value="Biotin synthase"/>
    <property type="match status" value="1"/>
</dbReference>
<dbReference type="CDD" id="cd00538">
    <property type="entry name" value="PA"/>
    <property type="match status" value="1"/>
</dbReference>
<comment type="similarity">
    <text evidence="3">Belongs to the radical SAM superfamily. Biotin synthase family.</text>
</comment>
<dbReference type="SUPFAM" id="SSF102114">
    <property type="entry name" value="Radical SAM enzymes"/>
    <property type="match status" value="1"/>
</dbReference>
<dbReference type="Pfam" id="PF09113">
    <property type="entry name" value="N-glycanase_C"/>
    <property type="match status" value="1"/>
</dbReference>
<comment type="cofactor">
    <cofactor evidence="14">
        <name>[2Fe-2S] cluster</name>
        <dbReference type="ChEBI" id="CHEBI:190135"/>
    </cofactor>
</comment>
<evidence type="ECO:0000256" key="11">
    <source>
        <dbReference type="ARBA" id="ARBA00023004"/>
    </source>
</evidence>
<evidence type="ECO:0000259" key="16">
    <source>
        <dbReference type="PROSITE" id="PS51918"/>
    </source>
</evidence>
<dbReference type="Pfam" id="PF04055">
    <property type="entry name" value="Radical_SAM"/>
    <property type="match status" value="1"/>
</dbReference>
<dbReference type="InterPro" id="IPR024177">
    <property type="entry name" value="Biotin_synthase"/>
</dbReference>
<dbReference type="InterPro" id="IPR003137">
    <property type="entry name" value="PA_domain"/>
</dbReference>
<evidence type="ECO:0000256" key="6">
    <source>
        <dbReference type="ARBA" id="ARBA00022679"/>
    </source>
</evidence>
<keyword evidence="13" id="KW-1015">Disulfide bond</keyword>
<evidence type="ECO:0000256" key="12">
    <source>
        <dbReference type="ARBA" id="ARBA00023014"/>
    </source>
</evidence>
<accession>A0A1Q9E394</accession>
<dbReference type="InterPro" id="IPR015197">
    <property type="entry name" value="PngaseF_C"/>
</dbReference>
<dbReference type="GO" id="GO:0009102">
    <property type="term" value="P:biotin biosynthetic process"/>
    <property type="evidence" value="ECO:0007669"/>
    <property type="project" value="UniProtKB-UniPathway"/>
</dbReference>
<dbReference type="HAMAP" id="MF_01694">
    <property type="entry name" value="BioB"/>
    <property type="match status" value="1"/>
</dbReference>
<dbReference type="InterPro" id="IPR015196">
    <property type="entry name" value="PngaseF_N"/>
</dbReference>
<protein>
    <recommendedName>
        <fullName evidence="4">biotin synthase</fullName>
        <ecNumber evidence="4">2.8.1.6</ecNumber>
    </recommendedName>
</protein>
<keyword evidence="11" id="KW-0408">Iron</keyword>
<dbReference type="SFLD" id="SFLDG01060">
    <property type="entry name" value="BATS_domain_containing"/>
    <property type="match status" value="1"/>
</dbReference>
<keyword evidence="10" id="KW-0093">Biotin biosynthesis</keyword>
<evidence type="ECO:0000256" key="8">
    <source>
        <dbReference type="ARBA" id="ARBA00022714"/>
    </source>
</evidence>
<evidence type="ECO:0000256" key="7">
    <source>
        <dbReference type="ARBA" id="ARBA00022691"/>
    </source>
</evidence>
<dbReference type="SMART" id="SM00729">
    <property type="entry name" value="Elp3"/>
    <property type="match status" value="1"/>
</dbReference>
<evidence type="ECO:0000256" key="3">
    <source>
        <dbReference type="ARBA" id="ARBA00010765"/>
    </source>
</evidence>
<dbReference type="SMART" id="SM00876">
    <property type="entry name" value="BATS"/>
    <property type="match status" value="1"/>
</dbReference>
<evidence type="ECO:0000256" key="13">
    <source>
        <dbReference type="ARBA" id="ARBA00023157"/>
    </source>
</evidence>
<gene>
    <name evidence="17" type="primary">BIO2</name>
    <name evidence="17" type="ORF">AK812_SmicGene15318</name>
</gene>
<dbReference type="GO" id="GO:0051539">
    <property type="term" value="F:4 iron, 4 sulfur cluster binding"/>
    <property type="evidence" value="ECO:0007669"/>
    <property type="project" value="UniProtKB-KW"/>
</dbReference>
<reference evidence="17 18" key="1">
    <citation type="submission" date="2016-02" db="EMBL/GenBank/DDBJ databases">
        <title>Genome analysis of coral dinoflagellate symbionts highlights evolutionary adaptations to a symbiotic lifestyle.</title>
        <authorList>
            <person name="Aranda M."/>
            <person name="Li Y."/>
            <person name="Liew Y.J."/>
            <person name="Baumgarten S."/>
            <person name="Simakov O."/>
            <person name="Wilson M."/>
            <person name="Piel J."/>
            <person name="Ashoor H."/>
            <person name="Bougouffa S."/>
            <person name="Bajic V.B."/>
            <person name="Ryu T."/>
            <person name="Ravasi T."/>
            <person name="Bayer T."/>
            <person name="Micklem G."/>
            <person name="Kim H."/>
            <person name="Bhak J."/>
            <person name="Lajeunesse T.C."/>
            <person name="Voolstra C.R."/>
        </authorList>
    </citation>
    <scope>NUCLEOTIDE SEQUENCE [LARGE SCALE GENOMIC DNA]</scope>
    <source>
        <strain evidence="17 18">CCMP2467</strain>
    </source>
</reference>
<dbReference type="GO" id="GO:0004076">
    <property type="term" value="F:biotin synthase activity"/>
    <property type="evidence" value="ECO:0007669"/>
    <property type="project" value="UniProtKB-EC"/>
</dbReference>
<dbReference type="OrthoDB" id="406745at2759"/>
<dbReference type="InterPro" id="IPR046450">
    <property type="entry name" value="PA_dom_sf"/>
</dbReference>
<dbReference type="EC" id="2.8.1.6" evidence="4"/>
<dbReference type="SFLD" id="SFLDG01278">
    <property type="entry name" value="biotin_synthase_like"/>
    <property type="match status" value="1"/>
</dbReference>
<dbReference type="SUPFAM" id="SSF48452">
    <property type="entry name" value="TPR-like"/>
    <property type="match status" value="1"/>
</dbReference>
<dbReference type="Gene3D" id="2.60.120.230">
    <property type="match status" value="1"/>
</dbReference>
<dbReference type="NCBIfam" id="TIGR00433">
    <property type="entry name" value="bioB"/>
    <property type="match status" value="1"/>
</dbReference>
<evidence type="ECO:0000256" key="4">
    <source>
        <dbReference type="ARBA" id="ARBA00012236"/>
    </source>
</evidence>
<evidence type="ECO:0000256" key="9">
    <source>
        <dbReference type="ARBA" id="ARBA00022723"/>
    </source>
</evidence>
<keyword evidence="8" id="KW-0001">2Fe-2S</keyword>
<evidence type="ECO:0000256" key="5">
    <source>
        <dbReference type="ARBA" id="ARBA00022485"/>
    </source>
</evidence>
<proteinExistence type="inferred from homology"/>
<dbReference type="GO" id="GO:0051537">
    <property type="term" value="F:2 iron, 2 sulfur cluster binding"/>
    <property type="evidence" value="ECO:0007669"/>
    <property type="project" value="UniProtKB-KW"/>
</dbReference>
<dbReference type="UniPathway" id="UPA00078">
    <property type="reaction ID" value="UER00162"/>
</dbReference>
<dbReference type="PANTHER" id="PTHR22976">
    <property type="entry name" value="BIOTIN SYNTHASE"/>
    <property type="match status" value="1"/>
</dbReference>
<dbReference type="InterPro" id="IPR007197">
    <property type="entry name" value="rSAM"/>
</dbReference>
<keyword evidence="5" id="KW-0004">4Fe-4S</keyword>
<evidence type="ECO:0000256" key="10">
    <source>
        <dbReference type="ARBA" id="ARBA00022756"/>
    </source>
</evidence>
<keyword evidence="6" id="KW-0808">Transferase</keyword>
<keyword evidence="7" id="KW-0949">S-adenosyl-L-methionine</keyword>
<dbReference type="AlphaFoldDB" id="A0A1Q9E394"/>
<dbReference type="Gene3D" id="1.25.40.10">
    <property type="entry name" value="Tetratricopeptide repeat domain"/>
    <property type="match status" value="1"/>
</dbReference>
<sequence>MAEEGQGASAFPSQYDESGMTSFDRVEAELRGEQLKLVCDLSTGSRVEVVCNVGHDVAYAKGQVARQTEIEYGRLQFYLEDKLMFDPLSFNDFPAIMANASKEVHVRVDVAPPIPESQGSHRIETWDGRSQGDGSSYKELSVRATMAPWHFPIRASRTGTCRGLEQAHLPLQLPHDVPDTGCHLKSLGGHFEWLPAAAEASQKKNAILVFLLLQKGESLSTEDMRSLLDVSGELDVEIVFMSYAGQVEVKEAMGTLQSGFRQLANSSLKTPRMMNLHFVIEPADAVAYHACWLSSVIQAWSREKEVLAFAADQRELVSTSAQGTRGGWAARVDRHMDRELPLQWAGLLCEGPRDSEDDSPWPPASSNLQGFVALAARGECSFYQKVQKAQALGATSVVIFSQDDSPIFMGCATPDPCDESLQISAVMVGKSVGEQLLEAMFPSNSSAVAVSLRFALKRQGPSMVALLGQGGGLWYNSFPGFGKLSDEIRGMGFRRSLLHRTKKLGELGNDVLRIPVLDRKRMPGSITRPWTQEQAKLVRDGSFSELDIELRLECEDHLDENCPPWDHELNLFVCASGRSQDQTNCDHSDDTIARWITAYGREGHWLTRAPAAIPLLTSESQSTLRLATWQEYIVTLVFWFRRKGKTELTPLTPQARIPLWSGGVFDLGYNAARQPVSFKAPHASKIVLTTLITGHGWGYDEANCAEFCNHVHHFEVNGISSDRLVKDNIVVNKADGCQAQVSRGVVPNQFGTWPFGRAGWCPGKDVEWWEVDITEWIRAGEENTISYQAFYNGTEYDPVPSNNSHDLGFPAEIHLVSALMFLAEPGTAPTQPGSAALADFNGALRIDPTFAAAYASRGAVRRVLKLHAEAITDYNRALVLALEMHAWLMLQAQWRHFSAQTAVAGVRHDWTREEIREIYHEPLLELIFRAASVHRSYFNPREVQQSTLLSIKTGGCGENCGYCSQSQSFKTAVKPTPMMQVDEVLEAARRAKEAGSTRFCMGTAWRGVGQKNAFKHILTMVKEVSGMGMETCCTLGLLNAEQAKQLKEAGLTAYNHNLDTSPEHYPNIVSTRTYADRLETLANVREAGISVCCGGILGIAETEEDRVGLLHTLATLPEHPESVPINALVPVEGTPLGDRQIRMGTGVTWRDMMRSIATARIVMPRSMVRLSAGRMEFSQEAQAMMFMAGANSIFTGDKLLTTPNPKFSEDSKMFELLGLTGKKPFTGPTASLRPSWADVEVEETERPGHELPQVSEPMWSAKPREVTF</sequence>
<dbReference type="InterPro" id="IPR011990">
    <property type="entry name" value="TPR-like_helical_dom_sf"/>
</dbReference>
<dbReference type="PROSITE" id="PS51918">
    <property type="entry name" value="RADICAL_SAM"/>
    <property type="match status" value="1"/>
</dbReference>
<dbReference type="GO" id="GO:0046872">
    <property type="term" value="F:metal ion binding"/>
    <property type="evidence" value="ECO:0007669"/>
    <property type="project" value="UniProtKB-KW"/>
</dbReference>
<dbReference type="SUPFAM" id="SSF49742">
    <property type="entry name" value="PHM/PNGase F"/>
    <property type="match status" value="1"/>
</dbReference>
<dbReference type="InterPro" id="IPR006638">
    <property type="entry name" value="Elp3/MiaA/NifB-like_rSAM"/>
</dbReference>
<dbReference type="Gene3D" id="3.20.20.70">
    <property type="entry name" value="Aldolase class I"/>
    <property type="match status" value="1"/>
</dbReference>
<evidence type="ECO:0000313" key="18">
    <source>
        <dbReference type="Proteomes" id="UP000186817"/>
    </source>
</evidence>
<evidence type="ECO:0000256" key="14">
    <source>
        <dbReference type="ARBA" id="ARBA00034078"/>
    </source>
</evidence>
<dbReference type="Proteomes" id="UP000186817">
    <property type="component" value="Unassembled WGS sequence"/>
</dbReference>
<evidence type="ECO:0000256" key="15">
    <source>
        <dbReference type="SAM" id="MobiDB-lite"/>
    </source>
</evidence>
<dbReference type="Pfam" id="PF06968">
    <property type="entry name" value="BATS"/>
    <property type="match status" value="1"/>
</dbReference>
<dbReference type="InterPro" id="IPR014784">
    <property type="entry name" value="Cu2_ascorb_mOase-like_C"/>
</dbReference>
<feature type="region of interest" description="Disordered" evidence="15">
    <location>
        <begin position="1243"/>
        <end position="1268"/>
    </location>
</feature>
<dbReference type="Pfam" id="PF02225">
    <property type="entry name" value="PA"/>
    <property type="match status" value="1"/>
</dbReference>